<proteinExistence type="predicted"/>
<organism evidence="1 2">
    <name type="scientific">Palleniella muris</name>
    <dbReference type="NCBI Taxonomy" id="3038145"/>
    <lineage>
        <taxon>Bacteria</taxon>
        <taxon>Pseudomonadati</taxon>
        <taxon>Bacteroidota</taxon>
        <taxon>Bacteroidia</taxon>
        <taxon>Bacteroidales</taxon>
        <taxon>Prevotellaceae</taxon>
        <taxon>Palleniella</taxon>
    </lineage>
</organism>
<name>A0AC61QTJ3_9BACT</name>
<evidence type="ECO:0000313" key="1">
    <source>
        <dbReference type="EMBL" id="TGX83889.1"/>
    </source>
</evidence>
<protein>
    <submittedName>
        <fullName evidence="1">TrkH family potassium uptake protein</fullName>
    </submittedName>
</protein>
<sequence length="487" mass="54431">MLNWRIISKIMGSLLWLEASLLLLCMLLSVFYHEDDTVSFLWTIVITTLAGIGCHAYGREARNSMSRKDAYFLVSATWIVFSFFGMLPFYIGGYIPDFTNAYFETISGFTTTGATIIDDVEVLPHGILFWRTMTQWIGGLGIVFFTIALLPSLVGGGGNIKVFSAEATGPIKTKLHPRISTTSHAIWMVYIILTVACMGFYYVGGMSVFDSVNYAMTTTATGGFATHNSSTEFFNSPFIELSGAFFCFLSGINFTLLYLAVSKMKIKEFFKNTELRFYLFVICAATAIVMYYLMTYNNYSLWTAFRYGIFQVVSFLTSTGLFSDDAARWPHVTWIVLGICMYIGGCAGSTAGGNKCLRIVIVIKTIFNEFRQILHPNAVLPVRVNDTIISHAARNRLMAFMMLYFVLFLVAATYFTAIGVDVINSITLCLSCLSNVGPTLGTEIGPTMSWGELPMTCKWFCSVLMLVGRLEIFTVLILFTPEFWKNN</sequence>
<gene>
    <name evidence="1" type="ORF">E5358_01560</name>
</gene>
<dbReference type="EMBL" id="SRZC01000002">
    <property type="protein sequence ID" value="TGX83889.1"/>
    <property type="molecule type" value="Genomic_DNA"/>
</dbReference>
<keyword evidence="2" id="KW-1185">Reference proteome</keyword>
<evidence type="ECO:0000313" key="2">
    <source>
        <dbReference type="Proteomes" id="UP000308886"/>
    </source>
</evidence>
<accession>A0AC61QTJ3</accession>
<dbReference type="Proteomes" id="UP000308886">
    <property type="component" value="Unassembled WGS sequence"/>
</dbReference>
<comment type="caution">
    <text evidence="1">The sequence shown here is derived from an EMBL/GenBank/DDBJ whole genome shotgun (WGS) entry which is preliminary data.</text>
</comment>
<reference evidence="1" key="1">
    <citation type="submission" date="2019-04" db="EMBL/GenBank/DDBJ databases">
        <title>Microbes associate with the intestines of laboratory mice.</title>
        <authorList>
            <person name="Navarre W."/>
            <person name="Wong E."/>
            <person name="Huang K."/>
            <person name="Tropini C."/>
            <person name="Ng K."/>
            <person name="Yu B."/>
        </authorList>
    </citation>
    <scope>NUCLEOTIDE SEQUENCE</scope>
    <source>
        <strain evidence="1">NM73_A23</strain>
    </source>
</reference>